<organism evidence="1 2">
    <name type="scientific">Venturia nashicola</name>
    <dbReference type="NCBI Taxonomy" id="86259"/>
    <lineage>
        <taxon>Eukaryota</taxon>
        <taxon>Fungi</taxon>
        <taxon>Dikarya</taxon>
        <taxon>Ascomycota</taxon>
        <taxon>Pezizomycotina</taxon>
        <taxon>Dothideomycetes</taxon>
        <taxon>Pleosporomycetidae</taxon>
        <taxon>Venturiales</taxon>
        <taxon>Venturiaceae</taxon>
        <taxon>Venturia</taxon>
    </lineage>
</organism>
<keyword evidence="2" id="KW-1185">Reference proteome</keyword>
<accession>A0A4Z1PHF7</accession>
<proteinExistence type="predicted"/>
<protein>
    <submittedName>
        <fullName evidence="1">Uncharacterized protein</fullName>
    </submittedName>
</protein>
<gene>
    <name evidence="1" type="ORF">E6O75_ATG04664</name>
</gene>
<name>A0A4Z1PHF7_9PEZI</name>
<dbReference type="Proteomes" id="UP000298493">
    <property type="component" value="Unassembled WGS sequence"/>
</dbReference>
<evidence type="ECO:0000313" key="2">
    <source>
        <dbReference type="Proteomes" id="UP000298493"/>
    </source>
</evidence>
<evidence type="ECO:0000313" key="1">
    <source>
        <dbReference type="EMBL" id="TID21269.1"/>
    </source>
</evidence>
<dbReference type="AlphaFoldDB" id="A0A4Z1PHF7"/>
<comment type="caution">
    <text evidence="1">The sequence shown here is derived from an EMBL/GenBank/DDBJ whole genome shotgun (WGS) entry which is preliminary data.</text>
</comment>
<sequence length="202" mass="22615">MAPLIPDTTSAPAVVAISTMAEPKVALSMDTLDLIDATMFPTLPEALQQALSTLTRLELKKLGTALGVSSVNVLLSKKEIMFDFVLWDKYHREEKSLKGDDVLQSSSWEMKIWLRVHLAEAVKQMRAELDLALGKNIVILTSNVESNIVGIDATRQSASDVRFHHHKSGQKGVLTWEIMRIQGYPYPFYVDDMEVKLDEDSK</sequence>
<reference evidence="1 2" key="1">
    <citation type="submission" date="2019-04" db="EMBL/GenBank/DDBJ databases">
        <title>High contiguity whole genome sequence and gene annotation resource for two Venturia nashicola isolates.</title>
        <authorList>
            <person name="Prokchorchik M."/>
            <person name="Won K."/>
            <person name="Lee Y."/>
            <person name="Choi E.D."/>
            <person name="Segonzac C."/>
            <person name="Sohn K.H."/>
        </authorList>
    </citation>
    <scope>NUCLEOTIDE SEQUENCE [LARGE SCALE GENOMIC DNA]</scope>
    <source>
        <strain evidence="1 2">PRI2</strain>
    </source>
</reference>
<dbReference type="EMBL" id="SNSC02000009">
    <property type="protein sequence ID" value="TID21269.1"/>
    <property type="molecule type" value="Genomic_DNA"/>
</dbReference>